<gene>
    <name evidence="8" type="ORF">HHL10_29365</name>
</gene>
<dbReference type="EMBL" id="JABBFW010000055">
    <property type="protein sequence ID" value="NML19084.1"/>
    <property type="molecule type" value="Genomic_DNA"/>
</dbReference>
<comment type="caution">
    <text evidence="8">The sequence shown here is derived from an EMBL/GenBank/DDBJ whole genome shotgun (WGS) entry which is preliminary data.</text>
</comment>
<dbReference type="GO" id="GO:0003677">
    <property type="term" value="F:DNA binding"/>
    <property type="evidence" value="ECO:0007669"/>
    <property type="project" value="InterPro"/>
</dbReference>
<protein>
    <recommendedName>
        <fullName evidence="2">histidine kinase</fullName>
        <ecNumber evidence="2">2.7.13.3</ecNumber>
    </recommendedName>
</protein>
<organism evidence="8 9">
    <name type="scientific">Azohydromonas caseinilytica</name>
    <dbReference type="NCBI Taxonomy" id="2728836"/>
    <lineage>
        <taxon>Bacteria</taxon>
        <taxon>Pseudomonadati</taxon>
        <taxon>Pseudomonadota</taxon>
        <taxon>Betaproteobacteria</taxon>
        <taxon>Burkholderiales</taxon>
        <taxon>Sphaerotilaceae</taxon>
        <taxon>Azohydromonas</taxon>
    </lineage>
</organism>
<feature type="domain" description="HTH cro/C1-type" evidence="7">
    <location>
        <begin position="9"/>
        <end position="62"/>
    </location>
</feature>
<dbReference type="InterPro" id="IPR035965">
    <property type="entry name" value="PAS-like_dom_sf"/>
</dbReference>
<dbReference type="EC" id="2.7.13.3" evidence="2"/>
<dbReference type="SUPFAM" id="SSF55785">
    <property type="entry name" value="PYP-like sensor domain (PAS domain)"/>
    <property type="match status" value="2"/>
</dbReference>
<evidence type="ECO:0000256" key="3">
    <source>
        <dbReference type="ARBA" id="ARBA00022553"/>
    </source>
</evidence>
<dbReference type="InterPro" id="IPR000700">
    <property type="entry name" value="PAS-assoc_C"/>
</dbReference>
<dbReference type="InterPro" id="IPR010982">
    <property type="entry name" value="Lambda_DNA-bd_dom_sf"/>
</dbReference>
<sequence>MEDSFASRLKGLLAQRQLMLKQVAEAVSVSPSAVHKWTRGGEIEYERLLALARFLGVNWVWLRYGEQALADLESSGASDPHIRALRQKHLGEIMESEARMKFAQEAAGIVTWEWNVLTDAVSYSANAATLFGRPIAAMDDFRACVHPADVARVKELQQRALSAPGMHEWEFRVQREGETRWISSRATLVRDAEQRPVKLIGVSLDITERRRTEAALRRNEALLAKAQELAHLGGWYWNLQTDDCAWTDEAYRIFGWAPQAFKVTMERYLASIVDEDRARVEAAIREAVATRTRYRVEYAILWPDGSRREIREDGEVTVDEHGNAVTMVGASQDITEQKQALRARRGGEERVTLQ</sequence>
<dbReference type="Gene3D" id="2.10.70.100">
    <property type="match status" value="2"/>
</dbReference>
<accession>A0A848FII3</accession>
<dbReference type="PANTHER" id="PTHR43304:SF1">
    <property type="entry name" value="PAC DOMAIN-CONTAINING PROTEIN"/>
    <property type="match status" value="1"/>
</dbReference>
<dbReference type="InterPro" id="IPR001387">
    <property type="entry name" value="Cro/C1-type_HTH"/>
</dbReference>
<dbReference type="Pfam" id="PF08447">
    <property type="entry name" value="PAS_3"/>
    <property type="match status" value="2"/>
</dbReference>
<dbReference type="InterPro" id="IPR000014">
    <property type="entry name" value="PAS"/>
</dbReference>
<evidence type="ECO:0000259" key="7">
    <source>
        <dbReference type="PROSITE" id="PS50943"/>
    </source>
</evidence>
<dbReference type="PANTHER" id="PTHR43304">
    <property type="entry name" value="PHYTOCHROME-LIKE PROTEIN CPH1"/>
    <property type="match status" value="1"/>
</dbReference>
<comment type="catalytic activity">
    <reaction evidence="1">
        <text>ATP + protein L-histidine = ADP + protein N-phospho-L-histidine.</text>
        <dbReference type="EC" id="2.7.13.3"/>
    </reaction>
</comment>
<proteinExistence type="predicted"/>
<evidence type="ECO:0000256" key="4">
    <source>
        <dbReference type="ARBA" id="ARBA00022679"/>
    </source>
</evidence>
<evidence type="ECO:0000256" key="5">
    <source>
        <dbReference type="ARBA" id="ARBA00022777"/>
    </source>
</evidence>
<dbReference type="InterPro" id="IPR001610">
    <property type="entry name" value="PAC"/>
</dbReference>
<evidence type="ECO:0000313" key="9">
    <source>
        <dbReference type="Proteomes" id="UP000574067"/>
    </source>
</evidence>
<name>A0A848FII3_9BURK</name>
<dbReference type="Proteomes" id="UP000574067">
    <property type="component" value="Unassembled WGS sequence"/>
</dbReference>
<keyword evidence="4" id="KW-0808">Transferase</keyword>
<dbReference type="GO" id="GO:0004673">
    <property type="term" value="F:protein histidine kinase activity"/>
    <property type="evidence" value="ECO:0007669"/>
    <property type="project" value="UniProtKB-EC"/>
</dbReference>
<evidence type="ECO:0000259" key="6">
    <source>
        <dbReference type="PROSITE" id="PS50113"/>
    </source>
</evidence>
<dbReference type="Pfam" id="PF01381">
    <property type="entry name" value="HTH_3"/>
    <property type="match status" value="1"/>
</dbReference>
<dbReference type="InterPro" id="IPR013655">
    <property type="entry name" value="PAS_fold_3"/>
</dbReference>
<dbReference type="PROSITE" id="PS50113">
    <property type="entry name" value="PAC"/>
    <property type="match status" value="2"/>
</dbReference>
<dbReference type="Gene3D" id="3.30.450.20">
    <property type="entry name" value="PAS domain"/>
    <property type="match status" value="2"/>
</dbReference>
<keyword evidence="3" id="KW-0597">Phosphoprotein</keyword>
<feature type="domain" description="PAC" evidence="6">
    <location>
        <begin position="294"/>
        <end position="346"/>
    </location>
</feature>
<dbReference type="SMART" id="SM00530">
    <property type="entry name" value="HTH_XRE"/>
    <property type="match status" value="1"/>
</dbReference>
<dbReference type="SUPFAM" id="SSF47413">
    <property type="entry name" value="lambda repressor-like DNA-binding domains"/>
    <property type="match status" value="1"/>
</dbReference>
<dbReference type="CDD" id="cd00093">
    <property type="entry name" value="HTH_XRE"/>
    <property type="match status" value="1"/>
</dbReference>
<dbReference type="Gene3D" id="1.10.260.40">
    <property type="entry name" value="lambda repressor-like DNA-binding domains"/>
    <property type="match status" value="1"/>
</dbReference>
<dbReference type="CDD" id="cd00130">
    <property type="entry name" value="PAS"/>
    <property type="match status" value="2"/>
</dbReference>
<feature type="domain" description="PAC" evidence="6">
    <location>
        <begin position="165"/>
        <end position="218"/>
    </location>
</feature>
<reference evidence="8 9" key="1">
    <citation type="submission" date="2020-04" db="EMBL/GenBank/DDBJ databases">
        <title>Azohydromonas sp. isolated from soil.</title>
        <authorList>
            <person name="Dahal R.H."/>
        </authorList>
    </citation>
    <scope>NUCLEOTIDE SEQUENCE [LARGE SCALE GENOMIC DNA]</scope>
    <source>
        <strain evidence="8 9">G-1-1-14</strain>
    </source>
</reference>
<evidence type="ECO:0000256" key="1">
    <source>
        <dbReference type="ARBA" id="ARBA00000085"/>
    </source>
</evidence>
<dbReference type="InterPro" id="IPR052162">
    <property type="entry name" value="Sensor_kinase/Photoreceptor"/>
</dbReference>
<dbReference type="AlphaFoldDB" id="A0A848FII3"/>
<dbReference type="PROSITE" id="PS50943">
    <property type="entry name" value="HTH_CROC1"/>
    <property type="match status" value="1"/>
</dbReference>
<keyword evidence="5" id="KW-0418">Kinase</keyword>
<evidence type="ECO:0000256" key="2">
    <source>
        <dbReference type="ARBA" id="ARBA00012438"/>
    </source>
</evidence>
<evidence type="ECO:0000313" key="8">
    <source>
        <dbReference type="EMBL" id="NML19084.1"/>
    </source>
</evidence>
<dbReference type="SMART" id="SM00086">
    <property type="entry name" value="PAC"/>
    <property type="match status" value="2"/>
</dbReference>
<keyword evidence="9" id="KW-1185">Reference proteome</keyword>
<dbReference type="NCBIfam" id="TIGR00229">
    <property type="entry name" value="sensory_box"/>
    <property type="match status" value="2"/>
</dbReference>